<feature type="region of interest" description="Disordered" evidence="1">
    <location>
        <begin position="825"/>
        <end position="854"/>
    </location>
</feature>
<name>A0AAV2SJF7_MEGNR</name>
<sequence>MDSHNLAIVLAPNLFPVTPPSTNHKANQLSNNIQPGHYELTTTIDVIKAMIKNCAVICRIPNNVEVELKERSQSVENLLTIEQGQIGSARKKRRSASIHRVMTGLRRFVGQSSGSSGCSPMLTTGSADNLDQLHNYPGFTLSPLPQDLDKKGKRKSADAFDLGLKPNGGRLQSDCYFNDSVPASKRAKVDIILNDEAALFSKEEALTSPPKRMTSKVGRSLTVRDLKGSRDMISQPKGHFFLGNSKTTIKRSKSTFIRGTSSAETFETLTFQNDLTASGCKEEVQTSVLPSYDKFENSKQLERVNMTLNSIQTSSIYPLAANTTNVFMTKKSSETCNDINRETPKLKTPKQPLSVRRSLDSAVRRIEGTPTNNSAIKRRMSGNEPDGATISSRIGQRGEPDGAECNLRDFPSSVPIINKPLMQSLEEQYGEIKSEVKSMEEEVDKNNIQQLKDTFLSDNSTSSVQNMSCSEMIQNAYERMKEESRDLENSPTVCLSKRLGKELHIHKRRSAENRVMRSPSERKIGTIRRRSRELAQNAAKSLVNVEDTPKPVYTPKLKGSLMQTPLRLKATAMQTPMNGSLKRGRPNSLKVGLPLVVRNISSSSEKLSNIDCNDDANNKKVRVNKRLEDSFCNTPSATPNRSRRRSLQMDRRSTDSLTRNESLNRSRRSSFSSPLQRQEPLHRSRRSSYSSPLKDILPMQSLRSNENSFIDNVHVGLITPNVCPRTNNNYFDNEGIEIIPDFQQIPSNLGSHMEVNEEWVPGEQFLDDLEPNNSHRINVEGGRPSIVALKKQKKVTSTVHLFNNVPNTPSSVTPSQNRLLRFQGTPYTPHAPVPLRNATTDRPSRRLSHGKNSMYRSSMTPREILKVKQRSQKIDLSNNKHSNPKVAIVTPLRESTWINIQTEHSKATPIPYKGDAAGVPVRPPRLKDFKTPNISTSQNQTPDMHRKITSSEKINTINNTPKLPPRSLPHKPNVALTSIRVQPR</sequence>
<dbReference type="Proteomes" id="UP001497623">
    <property type="component" value="Unassembled WGS sequence"/>
</dbReference>
<dbReference type="EMBL" id="CAXKWB010071999">
    <property type="protein sequence ID" value="CAL4195757.1"/>
    <property type="molecule type" value="Genomic_DNA"/>
</dbReference>
<feature type="compositionally biased region" description="Polar residues" evidence="1">
    <location>
        <begin position="975"/>
        <end position="984"/>
    </location>
</feature>
<dbReference type="InterPro" id="IPR000198">
    <property type="entry name" value="RhoGAP_dom"/>
</dbReference>
<feature type="compositionally biased region" description="Low complexity" evidence="1">
    <location>
        <begin position="656"/>
        <end position="673"/>
    </location>
</feature>
<evidence type="ECO:0000256" key="1">
    <source>
        <dbReference type="SAM" id="MobiDB-lite"/>
    </source>
</evidence>
<accession>A0AAV2SJF7</accession>
<reference evidence="3 4" key="1">
    <citation type="submission" date="2024-05" db="EMBL/GenBank/DDBJ databases">
        <authorList>
            <person name="Wallberg A."/>
        </authorList>
    </citation>
    <scope>NUCLEOTIDE SEQUENCE [LARGE SCALE GENOMIC DNA]</scope>
</reference>
<dbReference type="PROSITE" id="PS50238">
    <property type="entry name" value="RHOGAP"/>
    <property type="match status" value="1"/>
</dbReference>
<evidence type="ECO:0000313" key="3">
    <source>
        <dbReference type="EMBL" id="CAL4195757.1"/>
    </source>
</evidence>
<protein>
    <recommendedName>
        <fullName evidence="2">Rho-GAP domain-containing protein</fullName>
    </recommendedName>
</protein>
<feature type="region of interest" description="Disordered" evidence="1">
    <location>
        <begin position="932"/>
        <end position="984"/>
    </location>
</feature>
<feature type="region of interest" description="Disordered" evidence="1">
    <location>
        <begin position="373"/>
        <end position="400"/>
    </location>
</feature>
<evidence type="ECO:0000259" key="2">
    <source>
        <dbReference type="PROSITE" id="PS50238"/>
    </source>
</evidence>
<organism evidence="3 4">
    <name type="scientific">Meganyctiphanes norvegica</name>
    <name type="common">Northern krill</name>
    <name type="synonym">Thysanopoda norvegica</name>
    <dbReference type="NCBI Taxonomy" id="48144"/>
    <lineage>
        <taxon>Eukaryota</taxon>
        <taxon>Metazoa</taxon>
        <taxon>Ecdysozoa</taxon>
        <taxon>Arthropoda</taxon>
        <taxon>Crustacea</taxon>
        <taxon>Multicrustacea</taxon>
        <taxon>Malacostraca</taxon>
        <taxon>Eumalacostraca</taxon>
        <taxon>Eucarida</taxon>
        <taxon>Euphausiacea</taxon>
        <taxon>Euphausiidae</taxon>
        <taxon>Meganyctiphanes</taxon>
    </lineage>
</organism>
<gene>
    <name evidence="3" type="ORF">MNOR_LOCUS37078</name>
</gene>
<feature type="domain" description="Rho-GAP" evidence="2">
    <location>
        <begin position="1"/>
        <end position="58"/>
    </location>
</feature>
<feature type="compositionally biased region" description="Polar residues" evidence="1">
    <location>
        <begin position="631"/>
        <end position="640"/>
    </location>
</feature>
<dbReference type="AlphaFoldDB" id="A0AAV2SJF7"/>
<dbReference type="GO" id="GO:0007165">
    <property type="term" value="P:signal transduction"/>
    <property type="evidence" value="ECO:0007669"/>
    <property type="project" value="InterPro"/>
</dbReference>
<feature type="compositionally biased region" description="Polar residues" evidence="1">
    <location>
        <begin position="951"/>
        <end position="961"/>
    </location>
</feature>
<comment type="caution">
    <text evidence="3">The sequence shown here is derived from an EMBL/GenBank/DDBJ whole genome shotgun (WGS) entry which is preliminary data.</text>
</comment>
<dbReference type="Gene3D" id="1.10.555.10">
    <property type="entry name" value="Rho GTPase activation protein"/>
    <property type="match status" value="1"/>
</dbReference>
<keyword evidence="4" id="KW-1185">Reference proteome</keyword>
<proteinExistence type="predicted"/>
<feature type="compositionally biased region" description="Polar residues" evidence="1">
    <location>
        <begin position="932"/>
        <end position="942"/>
    </location>
</feature>
<feature type="region of interest" description="Disordered" evidence="1">
    <location>
        <begin position="630"/>
        <end position="692"/>
    </location>
</feature>
<evidence type="ECO:0000313" key="4">
    <source>
        <dbReference type="Proteomes" id="UP001497623"/>
    </source>
</evidence>
<dbReference type="InterPro" id="IPR008936">
    <property type="entry name" value="Rho_GTPase_activation_prot"/>
</dbReference>